<protein>
    <submittedName>
        <fullName evidence="1">IPExxxVDY family protein</fullName>
    </submittedName>
</protein>
<reference evidence="1 2" key="1">
    <citation type="submission" date="2021-07" db="EMBL/GenBank/DDBJ databases">
        <title>Mesonia aestuariivivens sp. nov., isolated from a tidal flat.</title>
        <authorList>
            <person name="Kim Y.-O."/>
            <person name="Yoon J.-H."/>
        </authorList>
    </citation>
    <scope>NUCLEOTIDE SEQUENCE [LARGE SCALE GENOMIC DNA]</scope>
    <source>
        <strain evidence="1 2">JHPTF-M18</strain>
    </source>
</reference>
<accession>A0ABS6VX88</accession>
<proteinExistence type="predicted"/>
<dbReference type="Proteomes" id="UP000719267">
    <property type="component" value="Unassembled WGS sequence"/>
</dbReference>
<dbReference type="InterPro" id="IPR047690">
    <property type="entry name" value="IPExxxVDY_fam"/>
</dbReference>
<name>A0ABS6VX88_9FLAO</name>
<keyword evidence="2" id="KW-1185">Reference proteome</keyword>
<dbReference type="NCBIfam" id="NF033205">
    <property type="entry name" value="IPExxxVDY"/>
    <property type="match status" value="1"/>
</dbReference>
<sequence length="160" mass="18688">MVINKLVLDNLVDEDFHLIAIHCSAEVYKVVFYLNKFLGLNLQRTPKDVDYNYPEGMAFYELYDYYSKDEGFNYYLVSNKYSIKANHLQSNGFLFEGETKKKAYLLPEFKRVDCFLKIEDNSESVITKELLLAISKINQIVTAYTVEVTQMKSIENLIFS</sequence>
<dbReference type="EMBL" id="JAHWDF010000001">
    <property type="protein sequence ID" value="MBW2960217.1"/>
    <property type="molecule type" value="Genomic_DNA"/>
</dbReference>
<evidence type="ECO:0000313" key="2">
    <source>
        <dbReference type="Proteomes" id="UP000719267"/>
    </source>
</evidence>
<dbReference type="RefSeq" id="WP_219038509.1">
    <property type="nucleotide sequence ID" value="NZ_JAHWDF010000001.1"/>
</dbReference>
<comment type="caution">
    <text evidence="1">The sequence shown here is derived from an EMBL/GenBank/DDBJ whole genome shotgun (WGS) entry which is preliminary data.</text>
</comment>
<gene>
    <name evidence="1" type="ORF">KW502_00205</name>
</gene>
<evidence type="ECO:0000313" key="1">
    <source>
        <dbReference type="EMBL" id="MBW2960217.1"/>
    </source>
</evidence>
<organism evidence="1 2">
    <name type="scientific">Mesonia aestuariivivens</name>
    <dbReference type="NCBI Taxonomy" id="2796128"/>
    <lineage>
        <taxon>Bacteria</taxon>
        <taxon>Pseudomonadati</taxon>
        <taxon>Bacteroidota</taxon>
        <taxon>Flavobacteriia</taxon>
        <taxon>Flavobacteriales</taxon>
        <taxon>Flavobacteriaceae</taxon>
        <taxon>Mesonia</taxon>
    </lineage>
</organism>